<sequence length="85" mass="10360">MVVENVELNRLYWHSRRGMLELDVLLVPFVKEVYPHLSVADRECYRNLLECEDQDMFGWFMERSESEDPELQRMVRMILDRVQPK</sequence>
<reference evidence="6 7" key="1">
    <citation type="submission" date="2020-04" db="EMBL/GenBank/DDBJ databases">
        <title>Molecular characterization of pseudomonads from Agaricus bisporus reveal novel blotch 2 pathogens in Western Europe.</title>
        <authorList>
            <person name="Taparia T."/>
            <person name="Krijger M."/>
            <person name="Haynes E."/>
            <person name="Elpinstone J.G."/>
            <person name="Noble R."/>
            <person name="Van Der Wolf J."/>
        </authorList>
    </citation>
    <scope>NUCLEOTIDE SEQUENCE [LARGE SCALE GENOMIC DNA]</scope>
    <source>
        <strain evidence="6 7">H7001</strain>
    </source>
</reference>
<comment type="similarity">
    <text evidence="2">Belongs to the SdhE FAD assembly factor family.</text>
</comment>
<dbReference type="EMBL" id="JACAQB010000008">
    <property type="protein sequence ID" value="NWB98198.1"/>
    <property type="molecule type" value="Genomic_DNA"/>
</dbReference>
<evidence type="ECO:0000256" key="5">
    <source>
        <dbReference type="ARBA" id="ARBA00023186"/>
    </source>
</evidence>
<evidence type="ECO:0000256" key="1">
    <source>
        <dbReference type="ARBA" id="ARBA00004496"/>
    </source>
</evidence>
<organism evidence="6 7">
    <name type="scientific">Pseudomonas gingeri</name>
    <dbReference type="NCBI Taxonomy" id="117681"/>
    <lineage>
        <taxon>Bacteria</taxon>
        <taxon>Pseudomonadati</taxon>
        <taxon>Pseudomonadota</taxon>
        <taxon>Gammaproteobacteria</taxon>
        <taxon>Pseudomonadales</taxon>
        <taxon>Pseudomonadaceae</taxon>
        <taxon>Pseudomonas</taxon>
    </lineage>
</organism>
<protein>
    <recommendedName>
        <fullName evidence="3">FAD assembly factor SdhE</fullName>
    </recommendedName>
</protein>
<evidence type="ECO:0000256" key="3">
    <source>
        <dbReference type="ARBA" id="ARBA00019418"/>
    </source>
</evidence>
<evidence type="ECO:0000313" key="6">
    <source>
        <dbReference type="EMBL" id="NWB98198.1"/>
    </source>
</evidence>
<gene>
    <name evidence="6" type="ORF">HX882_20070</name>
</gene>
<dbReference type="InterPro" id="IPR005631">
    <property type="entry name" value="SDH"/>
</dbReference>
<dbReference type="Gene3D" id="1.10.150.250">
    <property type="entry name" value="Flavinator of succinate dehydrogenase"/>
    <property type="match status" value="1"/>
</dbReference>
<dbReference type="GO" id="GO:0006105">
    <property type="term" value="P:succinate metabolic process"/>
    <property type="evidence" value="ECO:0007669"/>
    <property type="project" value="TreeGrafter"/>
</dbReference>
<accession>A0A7Y7XE46</accession>
<proteinExistence type="inferred from homology"/>
<dbReference type="RefSeq" id="WP_177096711.1">
    <property type="nucleotide sequence ID" value="NZ_JACAOS010000016.1"/>
</dbReference>
<dbReference type="GO" id="GO:0005737">
    <property type="term" value="C:cytoplasm"/>
    <property type="evidence" value="ECO:0007669"/>
    <property type="project" value="UniProtKB-SubCell"/>
</dbReference>
<dbReference type="PANTHER" id="PTHR39585:SF1">
    <property type="entry name" value="FAD ASSEMBLY FACTOR SDHE"/>
    <property type="match status" value="1"/>
</dbReference>
<keyword evidence="4" id="KW-0963">Cytoplasm</keyword>
<dbReference type="AlphaFoldDB" id="A0A7Y7XE46"/>
<dbReference type="Pfam" id="PF03937">
    <property type="entry name" value="Sdh5"/>
    <property type="match status" value="1"/>
</dbReference>
<comment type="caution">
    <text evidence="6">The sequence shown here is derived from an EMBL/GenBank/DDBJ whole genome shotgun (WGS) entry which is preliminary data.</text>
</comment>
<dbReference type="PANTHER" id="PTHR39585">
    <property type="entry name" value="FAD ASSEMBLY FACTOR SDHE"/>
    <property type="match status" value="1"/>
</dbReference>
<dbReference type="Proteomes" id="UP000539985">
    <property type="component" value="Unassembled WGS sequence"/>
</dbReference>
<dbReference type="InterPro" id="IPR036714">
    <property type="entry name" value="SDH_sf"/>
</dbReference>
<dbReference type="InterPro" id="IPR050531">
    <property type="entry name" value="SdhE_FAD_assembly_factor"/>
</dbReference>
<keyword evidence="5" id="KW-0143">Chaperone</keyword>
<evidence type="ECO:0000256" key="2">
    <source>
        <dbReference type="ARBA" id="ARBA00008571"/>
    </source>
</evidence>
<evidence type="ECO:0000256" key="4">
    <source>
        <dbReference type="ARBA" id="ARBA00022490"/>
    </source>
</evidence>
<evidence type="ECO:0000313" key="7">
    <source>
        <dbReference type="Proteomes" id="UP000539985"/>
    </source>
</evidence>
<comment type="subcellular location">
    <subcellularLocation>
        <location evidence="1">Cytoplasm</location>
    </subcellularLocation>
</comment>
<dbReference type="SUPFAM" id="SSF109910">
    <property type="entry name" value="YgfY-like"/>
    <property type="match status" value="1"/>
</dbReference>
<name>A0A7Y7XE46_9PSED</name>